<reference evidence="3" key="1">
    <citation type="journal article" date="2019" name="Int. J. Syst. Evol. Microbiol.">
        <title>The Global Catalogue of Microorganisms (GCM) 10K type strain sequencing project: providing services to taxonomists for standard genome sequencing and annotation.</title>
        <authorList>
            <consortium name="The Broad Institute Genomics Platform"/>
            <consortium name="The Broad Institute Genome Sequencing Center for Infectious Disease"/>
            <person name="Wu L."/>
            <person name="Ma J."/>
        </authorList>
    </citation>
    <scope>NUCLEOTIDE SEQUENCE [LARGE SCALE GENOMIC DNA]</scope>
    <source>
        <strain evidence="3">JCM 19015</strain>
    </source>
</reference>
<keyword evidence="3" id="KW-1185">Reference proteome</keyword>
<evidence type="ECO:0000313" key="2">
    <source>
        <dbReference type="EMBL" id="GAA4748337.1"/>
    </source>
</evidence>
<evidence type="ECO:0000256" key="1">
    <source>
        <dbReference type="SAM" id="MobiDB-lite"/>
    </source>
</evidence>
<protein>
    <submittedName>
        <fullName evidence="2">Uncharacterized protein</fullName>
    </submittedName>
</protein>
<comment type="caution">
    <text evidence="2">The sequence shown here is derived from an EMBL/GenBank/DDBJ whole genome shotgun (WGS) entry which is preliminary data.</text>
</comment>
<dbReference type="EMBL" id="BAABLP010000004">
    <property type="protein sequence ID" value="GAA4748337.1"/>
    <property type="molecule type" value="Genomic_DNA"/>
</dbReference>
<name>A0ABP8Z7V8_9MICO</name>
<proteinExistence type="predicted"/>
<sequence length="86" mass="8823">MAAVRVGDGREHLGQHPRVVVGGEGAAVGIVQSHAPILPEPRARRFPQRSVGSGSRFGAAALSQPTGAAGTDGPPAEELPVRRSRP</sequence>
<evidence type="ECO:0000313" key="3">
    <source>
        <dbReference type="Proteomes" id="UP001500121"/>
    </source>
</evidence>
<gene>
    <name evidence="2" type="ORF">GCM10025783_20620</name>
</gene>
<feature type="region of interest" description="Disordered" evidence="1">
    <location>
        <begin position="39"/>
        <end position="86"/>
    </location>
</feature>
<dbReference type="Proteomes" id="UP001500121">
    <property type="component" value="Unassembled WGS sequence"/>
</dbReference>
<organism evidence="2 3">
    <name type="scientific">Amnibacterium soli</name>
    <dbReference type="NCBI Taxonomy" id="1282736"/>
    <lineage>
        <taxon>Bacteria</taxon>
        <taxon>Bacillati</taxon>
        <taxon>Actinomycetota</taxon>
        <taxon>Actinomycetes</taxon>
        <taxon>Micrococcales</taxon>
        <taxon>Microbacteriaceae</taxon>
        <taxon>Amnibacterium</taxon>
    </lineage>
</organism>
<accession>A0ABP8Z7V8</accession>